<dbReference type="AlphaFoldDB" id="A0A1B0AE01"/>
<reference evidence="1" key="2">
    <citation type="submission" date="2020-05" db="UniProtKB">
        <authorList>
            <consortium name="EnsemblMetazoa"/>
        </authorList>
    </citation>
    <scope>IDENTIFICATION</scope>
    <source>
        <strain evidence="1">IAEA</strain>
    </source>
</reference>
<dbReference type="VEuPathDB" id="VectorBase:GPAI042696"/>
<protein>
    <submittedName>
        <fullName evidence="1">Uncharacterized protein</fullName>
    </submittedName>
</protein>
<sequence length="175" mass="20494">MLRYVRNMLALSLHCPQTWLTPVSIVCVNNAFINIMIPTEKVNLFMNPSLKSSDVLSADGSHSPKRGQIGPAMNFFNATHYHRHHHYHYHQHCYHRHNNLFSFYSHLLLLCSHCNHFLHLSVCFYATLSSYDDEDDYDDDDDDDDDGGDNKSVSFCYFQRWQIDRRSTCVVPSYQ</sequence>
<reference evidence="2" key="1">
    <citation type="submission" date="2014-03" db="EMBL/GenBank/DDBJ databases">
        <authorList>
            <person name="Aksoy S."/>
            <person name="Warren W."/>
            <person name="Wilson R.K."/>
        </authorList>
    </citation>
    <scope>NUCLEOTIDE SEQUENCE [LARGE SCALE GENOMIC DNA]</scope>
    <source>
        <strain evidence="2">IAEA</strain>
    </source>
</reference>
<dbReference type="Proteomes" id="UP000092445">
    <property type="component" value="Unassembled WGS sequence"/>
</dbReference>
<dbReference type="EnsemblMetazoa" id="GPAI042696-RA">
    <property type="protein sequence ID" value="GPAI042696-PA"/>
    <property type="gene ID" value="GPAI042696"/>
</dbReference>
<accession>A0A1B0AE01</accession>
<name>A0A1B0AE01_GLOPL</name>
<keyword evidence="2" id="KW-1185">Reference proteome</keyword>
<proteinExistence type="predicted"/>
<evidence type="ECO:0000313" key="1">
    <source>
        <dbReference type="EnsemblMetazoa" id="GPAI042696-PA"/>
    </source>
</evidence>
<organism evidence="1 2">
    <name type="scientific">Glossina pallidipes</name>
    <name type="common">Tsetse fly</name>
    <dbReference type="NCBI Taxonomy" id="7398"/>
    <lineage>
        <taxon>Eukaryota</taxon>
        <taxon>Metazoa</taxon>
        <taxon>Ecdysozoa</taxon>
        <taxon>Arthropoda</taxon>
        <taxon>Hexapoda</taxon>
        <taxon>Insecta</taxon>
        <taxon>Pterygota</taxon>
        <taxon>Neoptera</taxon>
        <taxon>Endopterygota</taxon>
        <taxon>Diptera</taxon>
        <taxon>Brachycera</taxon>
        <taxon>Muscomorpha</taxon>
        <taxon>Hippoboscoidea</taxon>
        <taxon>Glossinidae</taxon>
        <taxon>Glossina</taxon>
    </lineage>
</organism>
<evidence type="ECO:0000313" key="2">
    <source>
        <dbReference type="Proteomes" id="UP000092445"/>
    </source>
</evidence>